<evidence type="ECO:0000313" key="9">
    <source>
        <dbReference type="Proteomes" id="UP000664417"/>
    </source>
</evidence>
<keyword evidence="2 6" id="KW-0949">S-adenosyl-L-methionine</keyword>
<evidence type="ECO:0000256" key="5">
    <source>
        <dbReference type="ARBA" id="ARBA00023014"/>
    </source>
</evidence>
<dbReference type="PROSITE" id="PS51918">
    <property type="entry name" value="RADICAL_SAM"/>
    <property type="match status" value="1"/>
</dbReference>
<dbReference type="NCBIfam" id="TIGR04337">
    <property type="entry name" value="AmmeMemoSam_rS"/>
    <property type="match status" value="1"/>
</dbReference>
<dbReference type="SUPFAM" id="SSF102114">
    <property type="entry name" value="Radical SAM enzymes"/>
    <property type="match status" value="1"/>
</dbReference>
<dbReference type="Gene3D" id="3.20.20.70">
    <property type="entry name" value="Aldolase class I"/>
    <property type="match status" value="1"/>
</dbReference>
<dbReference type="GO" id="GO:0046872">
    <property type="term" value="F:metal ion binding"/>
    <property type="evidence" value="ECO:0007669"/>
    <property type="project" value="UniProtKB-KW"/>
</dbReference>
<dbReference type="PANTHER" id="PTHR30352">
    <property type="entry name" value="PYRUVATE FORMATE-LYASE-ACTIVATING ENZYME"/>
    <property type="match status" value="1"/>
</dbReference>
<sequence>MNDAAVETPFPARYWQTADNGRIRCELCPRFCHMREGQRGFCYVRQNQGGRLVLTTYGRSSGFCADPIEKKPLNHFYPGTSVLSFGTAGCNLGCKFCQNWDISKSRSMDRLADSATPQAIAEAAKTRGCRSVAFTYNDPVIFAEYAADTALACRALGVKTVVVSAGYITQKARGDFFRHVDAANIDLKAFSTHFYEKICFGAIEPVLETLKYLKHETEVWFEITTLLIPGQNDSDEELHQLTDWIAEQLGPGVPLHFTAFHPDFRMTELGRTPPETLLRARSIAKEKGLHYVYVGNVHNAEASSTYCPHCGEMVIERNWFRLGRYKIHDGGKCGYCGGQIAGKFTDTKGNWQGWRERVRF</sequence>
<dbReference type="InterPro" id="IPR013785">
    <property type="entry name" value="Aldolase_TIM"/>
</dbReference>
<evidence type="ECO:0000256" key="4">
    <source>
        <dbReference type="ARBA" id="ARBA00023004"/>
    </source>
</evidence>
<dbReference type="InterPro" id="IPR027596">
    <property type="entry name" value="AmmeMemoSam_rS"/>
</dbReference>
<keyword evidence="1" id="KW-0004">4Fe-4S</keyword>
<protein>
    <submittedName>
        <fullName evidence="8">AmmeMemoRadiSam system radical SAM enzyme</fullName>
    </submittedName>
</protein>
<dbReference type="PIRSF" id="PIRSF004869">
    <property type="entry name" value="PflX_prd"/>
    <property type="match status" value="1"/>
</dbReference>
<evidence type="ECO:0000256" key="3">
    <source>
        <dbReference type="ARBA" id="ARBA00022723"/>
    </source>
</evidence>
<evidence type="ECO:0000256" key="1">
    <source>
        <dbReference type="ARBA" id="ARBA00022485"/>
    </source>
</evidence>
<dbReference type="Proteomes" id="UP000664417">
    <property type="component" value="Unassembled WGS sequence"/>
</dbReference>
<dbReference type="Pfam" id="PF04055">
    <property type="entry name" value="Radical_SAM"/>
    <property type="match status" value="1"/>
</dbReference>
<dbReference type="GO" id="GO:0051539">
    <property type="term" value="F:4 iron, 4 sulfur cluster binding"/>
    <property type="evidence" value="ECO:0007669"/>
    <property type="project" value="UniProtKB-KW"/>
</dbReference>
<dbReference type="SFLD" id="SFLDG01101">
    <property type="entry name" value="Uncharacterised_Radical_SAM_Su"/>
    <property type="match status" value="1"/>
</dbReference>
<keyword evidence="3 6" id="KW-0479">Metal-binding</keyword>
<name>A0A8J7Q5R0_9BACT</name>
<dbReference type="GO" id="GO:0003824">
    <property type="term" value="F:catalytic activity"/>
    <property type="evidence" value="ECO:0007669"/>
    <property type="project" value="InterPro"/>
</dbReference>
<accession>A0A8J7Q5R0</accession>
<evidence type="ECO:0000313" key="8">
    <source>
        <dbReference type="EMBL" id="MBO1320947.1"/>
    </source>
</evidence>
<dbReference type="PANTHER" id="PTHR30352:SF5">
    <property type="entry name" value="PYRUVATE FORMATE-LYASE 1-ACTIVATING ENZYME"/>
    <property type="match status" value="1"/>
</dbReference>
<evidence type="ECO:0000256" key="2">
    <source>
        <dbReference type="ARBA" id="ARBA00022691"/>
    </source>
</evidence>
<evidence type="ECO:0000259" key="7">
    <source>
        <dbReference type="PROSITE" id="PS51918"/>
    </source>
</evidence>
<comment type="cofactor">
    <cofactor evidence="6">
        <name>[4Fe-4S] cluster</name>
        <dbReference type="ChEBI" id="CHEBI:49883"/>
    </cofactor>
    <text evidence="6">Binds 1 [4Fe-4S] cluster. The cluster is coordinated with 3 cysteines and an exchangeable S-adenosyl-L-methionine.</text>
</comment>
<dbReference type="InterPro" id="IPR034457">
    <property type="entry name" value="Organic_radical-activating"/>
</dbReference>
<keyword evidence="9" id="KW-1185">Reference proteome</keyword>
<dbReference type="InterPro" id="IPR007197">
    <property type="entry name" value="rSAM"/>
</dbReference>
<feature type="domain" description="Radical SAM core" evidence="7">
    <location>
        <begin position="75"/>
        <end position="290"/>
    </location>
</feature>
<dbReference type="InterPro" id="IPR016431">
    <property type="entry name" value="Pyrv-formate_lyase-activ_prd"/>
</dbReference>
<feature type="binding site" evidence="6">
    <location>
        <position position="97"/>
    </location>
    <ligand>
        <name>[4Fe-4S] cluster</name>
        <dbReference type="ChEBI" id="CHEBI:49883"/>
        <note>4Fe-4S-S-AdoMet</note>
    </ligand>
</feature>
<dbReference type="CDD" id="cd01335">
    <property type="entry name" value="Radical_SAM"/>
    <property type="match status" value="1"/>
</dbReference>
<evidence type="ECO:0000256" key="6">
    <source>
        <dbReference type="PIRSR" id="PIRSR004869-50"/>
    </source>
</evidence>
<dbReference type="InterPro" id="IPR058240">
    <property type="entry name" value="rSAM_sf"/>
</dbReference>
<gene>
    <name evidence="8" type="primary">amrS</name>
    <name evidence="8" type="ORF">J3U88_20890</name>
</gene>
<reference evidence="8" key="1">
    <citation type="submission" date="2021-03" db="EMBL/GenBank/DDBJ databases">
        <authorList>
            <person name="Wang G."/>
        </authorList>
    </citation>
    <scope>NUCLEOTIDE SEQUENCE</scope>
    <source>
        <strain evidence="8">KCTC 12899</strain>
    </source>
</reference>
<feature type="binding site" evidence="6">
    <location>
        <position position="90"/>
    </location>
    <ligand>
        <name>[4Fe-4S] cluster</name>
        <dbReference type="ChEBI" id="CHEBI:49883"/>
        <note>4Fe-4S-S-AdoMet</note>
    </ligand>
</feature>
<dbReference type="AlphaFoldDB" id="A0A8J7Q5R0"/>
<dbReference type="SFLD" id="SFLDS00029">
    <property type="entry name" value="Radical_SAM"/>
    <property type="match status" value="1"/>
</dbReference>
<keyword evidence="5 6" id="KW-0411">Iron-sulfur</keyword>
<comment type="caution">
    <text evidence="8">The sequence shown here is derived from an EMBL/GenBank/DDBJ whole genome shotgun (WGS) entry which is preliminary data.</text>
</comment>
<organism evidence="8 9">
    <name type="scientific">Acanthopleuribacter pedis</name>
    <dbReference type="NCBI Taxonomy" id="442870"/>
    <lineage>
        <taxon>Bacteria</taxon>
        <taxon>Pseudomonadati</taxon>
        <taxon>Acidobacteriota</taxon>
        <taxon>Holophagae</taxon>
        <taxon>Acanthopleuribacterales</taxon>
        <taxon>Acanthopleuribacteraceae</taxon>
        <taxon>Acanthopleuribacter</taxon>
    </lineage>
</organism>
<proteinExistence type="predicted"/>
<feature type="binding site" evidence="6">
    <location>
        <position position="94"/>
    </location>
    <ligand>
        <name>[4Fe-4S] cluster</name>
        <dbReference type="ChEBI" id="CHEBI:49883"/>
        <note>4Fe-4S-S-AdoMet</note>
    </ligand>
</feature>
<keyword evidence="4 6" id="KW-0408">Iron</keyword>
<dbReference type="EMBL" id="JAFREP010000020">
    <property type="protein sequence ID" value="MBO1320947.1"/>
    <property type="molecule type" value="Genomic_DNA"/>
</dbReference>
<dbReference type="RefSeq" id="WP_207860922.1">
    <property type="nucleotide sequence ID" value="NZ_JAFREP010000020.1"/>
</dbReference>